<evidence type="ECO:0000313" key="1">
    <source>
        <dbReference type="EMBL" id="EKC51174.1"/>
    </source>
</evidence>
<sequence>MEINRIEVISAVVSEMIATLPEERRQKAYIHLFGTAQTAGL</sequence>
<reference evidence="1" key="1">
    <citation type="journal article" date="2013" name="Environ. Microbiol.">
        <title>Microbiota from the distal guts of lean and obese adolescents exhibit partial functional redundancy besides clear differences in community structure.</title>
        <authorList>
            <person name="Ferrer M."/>
            <person name="Ruiz A."/>
            <person name="Lanza F."/>
            <person name="Haange S.B."/>
            <person name="Oberbach A."/>
            <person name="Till H."/>
            <person name="Bargiela R."/>
            <person name="Campoy C."/>
            <person name="Segura M.T."/>
            <person name="Richter M."/>
            <person name="von Bergen M."/>
            <person name="Seifert J."/>
            <person name="Suarez A."/>
        </authorList>
    </citation>
    <scope>NUCLEOTIDE SEQUENCE</scope>
</reference>
<feature type="non-terminal residue" evidence="1">
    <location>
        <position position="41"/>
    </location>
</feature>
<protein>
    <submittedName>
        <fullName evidence="1">HD domain protein</fullName>
    </submittedName>
</protein>
<dbReference type="EMBL" id="AJWY01012005">
    <property type="protein sequence ID" value="EKC51174.1"/>
    <property type="molecule type" value="Genomic_DNA"/>
</dbReference>
<comment type="caution">
    <text evidence="1">The sequence shown here is derived from an EMBL/GenBank/DDBJ whole genome shotgun (WGS) entry which is preliminary data.</text>
</comment>
<dbReference type="AlphaFoldDB" id="K1S6R4"/>
<proteinExistence type="predicted"/>
<gene>
    <name evidence="1" type="ORF">LEA_17535</name>
</gene>
<name>K1S6R4_9ZZZZ</name>
<organism evidence="1">
    <name type="scientific">human gut metagenome</name>
    <dbReference type="NCBI Taxonomy" id="408170"/>
    <lineage>
        <taxon>unclassified sequences</taxon>
        <taxon>metagenomes</taxon>
        <taxon>organismal metagenomes</taxon>
    </lineage>
</organism>
<accession>K1S6R4</accession>